<evidence type="ECO:0000313" key="2">
    <source>
        <dbReference type="EMBL" id="OWZ84404.1"/>
    </source>
</evidence>
<dbReference type="RefSeq" id="WP_089022978.1">
    <property type="nucleotide sequence ID" value="NZ_NIQC01000005.1"/>
</dbReference>
<reference evidence="2 3" key="1">
    <citation type="submission" date="2017-06" db="EMBL/GenBank/DDBJ databases">
        <title>Draft Genome Sequence of Natranaerobius trueperi halophilic, alkalithermophilic bacteria from soda lakes.</title>
        <authorList>
            <person name="Zhao B."/>
        </authorList>
    </citation>
    <scope>NUCLEOTIDE SEQUENCE [LARGE SCALE GENOMIC DNA]</scope>
    <source>
        <strain evidence="2 3">DSM 18760</strain>
    </source>
</reference>
<dbReference type="PROSITE" id="PS51482">
    <property type="entry name" value="DEGV"/>
    <property type="match status" value="1"/>
</dbReference>
<dbReference type="InterPro" id="IPR003797">
    <property type="entry name" value="DegV"/>
</dbReference>
<dbReference type="Gene3D" id="3.30.1180.10">
    <property type="match status" value="1"/>
</dbReference>
<comment type="caution">
    <text evidence="2">The sequence shown here is derived from an EMBL/GenBank/DDBJ whole genome shotgun (WGS) entry which is preliminary data.</text>
</comment>
<dbReference type="InterPro" id="IPR050270">
    <property type="entry name" value="DegV_domain_contain"/>
</dbReference>
<dbReference type="InterPro" id="IPR043168">
    <property type="entry name" value="DegV_C"/>
</dbReference>
<dbReference type="Proteomes" id="UP000214588">
    <property type="component" value="Unassembled WGS sequence"/>
</dbReference>
<proteinExistence type="predicted"/>
<keyword evidence="3" id="KW-1185">Reference proteome</keyword>
<dbReference type="PANTHER" id="PTHR33434:SF2">
    <property type="entry name" value="FATTY ACID-BINDING PROTEIN TM_1468"/>
    <property type="match status" value="1"/>
</dbReference>
<protein>
    <submittedName>
        <fullName evidence="2">Fatty acid-binding protein DegV</fullName>
    </submittedName>
</protein>
<gene>
    <name evidence="2" type="ORF">CDO51_03840</name>
</gene>
<evidence type="ECO:0000313" key="3">
    <source>
        <dbReference type="Proteomes" id="UP000214588"/>
    </source>
</evidence>
<dbReference type="EMBL" id="NIQC01000005">
    <property type="protein sequence ID" value="OWZ84404.1"/>
    <property type="molecule type" value="Genomic_DNA"/>
</dbReference>
<accession>A0A226C1B2</accession>
<dbReference type="PANTHER" id="PTHR33434">
    <property type="entry name" value="DEGV DOMAIN-CONTAINING PROTEIN DR_1986-RELATED"/>
    <property type="match status" value="1"/>
</dbReference>
<dbReference type="GO" id="GO:0008289">
    <property type="term" value="F:lipid binding"/>
    <property type="evidence" value="ECO:0007669"/>
    <property type="project" value="UniProtKB-KW"/>
</dbReference>
<organism evidence="2 3">
    <name type="scientific">Natranaerobius trueperi</name>
    <dbReference type="NCBI Taxonomy" id="759412"/>
    <lineage>
        <taxon>Bacteria</taxon>
        <taxon>Bacillati</taxon>
        <taxon>Bacillota</taxon>
        <taxon>Clostridia</taxon>
        <taxon>Natranaerobiales</taxon>
        <taxon>Natranaerobiaceae</taxon>
        <taxon>Natranaerobius</taxon>
    </lineage>
</organism>
<name>A0A226C1B2_9FIRM</name>
<dbReference type="Pfam" id="PF02645">
    <property type="entry name" value="DegV"/>
    <property type="match status" value="1"/>
</dbReference>
<dbReference type="AlphaFoldDB" id="A0A226C1B2"/>
<evidence type="ECO:0000256" key="1">
    <source>
        <dbReference type="ARBA" id="ARBA00023121"/>
    </source>
</evidence>
<dbReference type="Gene3D" id="3.40.50.10170">
    <property type="match status" value="1"/>
</dbReference>
<sequence length="281" mass="30985">MNKTALVTDSTADIPIELQEKYNIHIIPLSVIHGDVEYQEGIDITSENFYDLLNSSDIFPKSSQPSPKDFDDLYSKLLKDHDEVLSIHLSSGLSGTINAAFQSSKNFEDKVTVFDSESISLGIGLQVIEASKKIQEGWNTNEIVDFLSNIKDNIELLFTLDTLEYLYKGGRINKVSNLMGSLLDIKPIVTVKEGKFFPFGKARRQQSALSKIVTSFENFAKEKTPIKLAVAHGKGSKAAKQLKEMLEERIGIKAEIYSTIGPVVGVHTGPGTVGAAILYEE</sequence>
<dbReference type="OrthoDB" id="9780660at2"/>
<dbReference type="NCBIfam" id="TIGR00762">
    <property type="entry name" value="DegV"/>
    <property type="match status" value="1"/>
</dbReference>
<keyword evidence="1" id="KW-0446">Lipid-binding</keyword>
<dbReference type="SUPFAM" id="SSF82549">
    <property type="entry name" value="DAK1/DegV-like"/>
    <property type="match status" value="1"/>
</dbReference>